<sequence length="354" mass="39229">MKPRGGPGGAALVEYGIQDHQQVQINRREIHQMNIAHQQSLLVCMLCRFYSRNRPVFRRKGVVMRVLVTGARGGVGGCIVDRLRDTGVAVRATCRHPAAQRWPWAETVAGDLDHPHTLRPALDGVDAVFLYSFAQPETLPGLAAEMRAAGVRKVVVLSTIDTTRNEPFVEYNKQRHLAVENAMHDGGFTTVCLRPGAFARNAIRFWANQIRSEERVRLPFPQSQQAPIADEDIATVAVHALTSQQLDGQKIVLTGPHSLTMREQVEIISQAIGKTIDVIEIPDTEARVLYGRILPPEYLELLMGQWAFEVTEPAVVTDAVERITGRPATTYVEWATSHSDAFTENSPATARTDT</sequence>
<gene>
    <name evidence="1" type="ORF">OHX15_03825</name>
</gene>
<organism evidence="1 2">
    <name type="scientific">Mycolicibacterium parafortuitum</name>
    <name type="common">Mycobacterium parafortuitum</name>
    <dbReference type="NCBI Taxonomy" id="39692"/>
    <lineage>
        <taxon>Bacteria</taxon>
        <taxon>Bacillati</taxon>
        <taxon>Actinomycetota</taxon>
        <taxon>Actinomycetes</taxon>
        <taxon>Mycobacteriales</taxon>
        <taxon>Mycobacteriaceae</taxon>
        <taxon>Mycolicibacterium</taxon>
    </lineage>
</organism>
<name>A0ACC6MC25_MYCPF</name>
<evidence type="ECO:0000313" key="2">
    <source>
        <dbReference type="Proteomes" id="UP001289645"/>
    </source>
</evidence>
<reference evidence="1 2" key="1">
    <citation type="journal article" date="2021" name="Chemosphere">
        <title>Bioballs carrying a syntrophic Rhodococcus and Mycolicibacterium consortium for simultaneous sorption and biodegradation of fuel oil in contaminated freshwater.</title>
        <authorList>
            <person name="Naloka K."/>
            <person name="Polrit D."/>
            <person name="Muangchinda C."/>
            <person name="Thoetkiattikul H."/>
            <person name="Pinyakong O."/>
        </authorList>
    </citation>
    <scope>NUCLEOTIDE SEQUENCE [LARGE SCALE GENOMIC DNA]</scope>
    <source>
        <strain evidence="1 2">J101</strain>
    </source>
</reference>
<dbReference type="Proteomes" id="UP001289645">
    <property type="component" value="Unassembled WGS sequence"/>
</dbReference>
<dbReference type="EMBL" id="JAOXLN010000002">
    <property type="protein sequence ID" value="MDZ5084504.1"/>
    <property type="molecule type" value="Genomic_DNA"/>
</dbReference>
<evidence type="ECO:0000313" key="1">
    <source>
        <dbReference type="EMBL" id="MDZ5084504.1"/>
    </source>
</evidence>
<keyword evidence="2" id="KW-1185">Reference proteome</keyword>
<accession>A0ACC6MC25</accession>
<comment type="caution">
    <text evidence="1">The sequence shown here is derived from an EMBL/GenBank/DDBJ whole genome shotgun (WGS) entry which is preliminary data.</text>
</comment>
<protein>
    <submittedName>
        <fullName evidence="1">NAD(P)H-binding protein</fullName>
    </submittedName>
</protein>
<proteinExistence type="predicted"/>